<keyword evidence="6 7" id="KW-0411">Iron-sulfur</keyword>
<organism evidence="10 11">
    <name type="scientific">Rugamonas apoptosis</name>
    <dbReference type="NCBI Taxonomy" id="2758570"/>
    <lineage>
        <taxon>Bacteria</taxon>
        <taxon>Pseudomonadati</taxon>
        <taxon>Pseudomonadota</taxon>
        <taxon>Betaproteobacteria</taxon>
        <taxon>Burkholderiales</taxon>
        <taxon>Oxalobacteraceae</taxon>
        <taxon>Telluria group</taxon>
        <taxon>Rugamonas</taxon>
    </lineage>
</organism>
<dbReference type="SUPFAM" id="SSF57652">
    <property type="entry name" value="HIPIP (high potential iron protein)"/>
    <property type="match status" value="1"/>
</dbReference>
<dbReference type="Proteomes" id="UP000573499">
    <property type="component" value="Unassembled WGS sequence"/>
</dbReference>
<evidence type="ECO:0000259" key="9">
    <source>
        <dbReference type="PROSITE" id="PS51373"/>
    </source>
</evidence>
<dbReference type="Pfam" id="PF01355">
    <property type="entry name" value="HIPIP"/>
    <property type="match status" value="1"/>
</dbReference>
<feature type="compositionally biased region" description="Basic and acidic residues" evidence="8">
    <location>
        <begin position="1"/>
        <end position="11"/>
    </location>
</feature>
<evidence type="ECO:0000256" key="2">
    <source>
        <dbReference type="ARBA" id="ARBA00022485"/>
    </source>
</evidence>
<feature type="region of interest" description="Disordered" evidence="8">
    <location>
        <begin position="1"/>
        <end position="25"/>
    </location>
</feature>
<evidence type="ECO:0000256" key="7">
    <source>
        <dbReference type="RuleBase" id="RU000620"/>
    </source>
</evidence>
<gene>
    <name evidence="10" type="ORF">H3H39_16025</name>
</gene>
<dbReference type="EMBL" id="JACEZU010000007">
    <property type="protein sequence ID" value="MBA5688554.1"/>
    <property type="molecule type" value="Genomic_DNA"/>
</dbReference>
<comment type="caution">
    <text evidence="10">The sequence shown here is derived from an EMBL/GenBank/DDBJ whole genome shotgun (WGS) entry which is preliminary data.</text>
</comment>
<comment type="similarity">
    <text evidence="7">Belongs to the high-potential iron-sulfur protein (HiPIP) family.</text>
</comment>
<evidence type="ECO:0000256" key="5">
    <source>
        <dbReference type="ARBA" id="ARBA00023004"/>
    </source>
</evidence>
<proteinExistence type="inferred from homology"/>
<keyword evidence="5 7" id="KW-0408">Iron</keyword>
<accession>A0A7W2FBI3</accession>
<comment type="function">
    <text evidence="7">Specific class of high-redox-potential 4Fe-4S ferredoxins. Functions in anaerobic electron transport in most purple and in some other photosynthetic bacteria and in at least one genus (Paracoccus) of halophilic, denitrifying bacteria.</text>
</comment>
<dbReference type="GO" id="GO:0019646">
    <property type="term" value="P:aerobic electron transport chain"/>
    <property type="evidence" value="ECO:0007669"/>
    <property type="project" value="InterPro"/>
</dbReference>
<evidence type="ECO:0000256" key="4">
    <source>
        <dbReference type="ARBA" id="ARBA00022982"/>
    </source>
</evidence>
<keyword evidence="3 7" id="KW-0479">Metal-binding</keyword>
<dbReference type="InterPro" id="IPR006311">
    <property type="entry name" value="TAT_signal"/>
</dbReference>
<keyword evidence="2 7" id="KW-0004">4Fe-4S</keyword>
<protein>
    <recommendedName>
        <fullName evidence="7">High-potential iron-sulfur protein</fullName>
        <shortName evidence="7">HiPIP</shortName>
    </recommendedName>
</protein>
<dbReference type="AlphaFoldDB" id="A0A7W2FBI3"/>
<keyword evidence="4 7" id="KW-0249">Electron transport</keyword>
<name>A0A7W2FBI3_9BURK</name>
<keyword evidence="11" id="KW-1185">Reference proteome</keyword>
<dbReference type="GO" id="GO:0009055">
    <property type="term" value="F:electron transfer activity"/>
    <property type="evidence" value="ECO:0007669"/>
    <property type="project" value="InterPro"/>
</dbReference>
<feature type="domain" description="High potential iron-sulfur proteins family profile" evidence="9">
    <location>
        <begin position="43"/>
        <end position="108"/>
    </location>
</feature>
<keyword evidence="1 7" id="KW-0813">Transport</keyword>
<dbReference type="Gene3D" id="4.10.490.10">
    <property type="entry name" value="High potential iron-sulphur protein"/>
    <property type="match status" value="1"/>
</dbReference>
<comment type="subunit">
    <text evidence="7">Homodimer.</text>
</comment>
<dbReference type="InterPro" id="IPR036369">
    <property type="entry name" value="HIPIP_sf"/>
</dbReference>
<dbReference type="InterPro" id="IPR000170">
    <property type="entry name" value="High_potential_FeS_prot"/>
</dbReference>
<reference evidence="10 11" key="1">
    <citation type="submission" date="2020-07" db="EMBL/GenBank/DDBJ databases">
        <title>Novel species isolated from subtropical streams in China.</title>
        <authorList>
            <person name="Lu H."/>
        </authorList>
    </citation>
    <scope>NUCLEOTIDE SEQUENCE [LARGE SCALE GENOMIC DNA]</scope>
    <source>
        <strain evidence="10 11">LX47W</strain>
    </source>
</reference>
<evidence type="ECO:0000256" key="3">
    <source>
        <dbReference type="ARBA" id="ARBA00022723"/>
    </source>
</evidence>
<sequence>MPETYTRHTSNEKGATIMERDPSSRRRALRGALALAALATTSGLLRPGLARAGNGAKSDYQYQDHPQDGQRCAQCAAFQPAPDGGPGTCRLISGTINPNGWCIAFSQR</sequence>
<dbReference type="GO" id="GO:0051539">
    <property type="term" value="F:4 iron, 4 sulfur cluster binding"/>
    <property type="evidence" value="ECO:0007669"/>
    <property type="project" value="UniProtKB-KW"/>
</dbReference>
<evidence type="ECO:0000313" key="11">
    <source>
        <dbReference type="Proteomes" id="UP000573499"/>
    </source>
</evidence>
<evidence type="ECO:0000256" key="6">
    <source>
        <dbReference type="ARBA" id="ARBA00023014"/>
    </source>
</evidence>
<dbReference type="GO" id="GO:0046872">
    <property type="term" value="F:metal ion binding"/>
    <property type="evidence" value="ECO:0007669"/>
    <property type="project" value="UniProtKB-KW"/>
</dbReference>
<dbReference type="PROSITE" id="PS51318">
    <property type="entry name" value="TAT"/>
    <property type="match status" value="1"/>
</dbReference>
<dbReference type="PROSITE" id="PS51373">
    <property type="entry name" value="HIPIP"/>
    <property type="match status" value="1"/>
</dbReference>
<evidence type="ECO:0000256" key="1">
    <source>
        <dbReference type="ARBA" id="ARBA00022448"/>
    </source>
</evidence>
<evidence type="ECO:0000256" key="8">
    <source>
        <dbReference type="SAM" id="MobiDB-lite"/>
    </source>
</evidence>
<evidence type="ECO:0000313" key="10">
    <source>
        <dbReference type="EMBL" id="MBA5688554.1"/>
    </source>
</evidence>